<proteinExistence type="predicted"/>
<evidence type="ECO:0000313" key="1">
    <source>
        <dbReference type="Proteomes" id="UP000887565"/>
    </source>
</evidence>
<dbReference type="AlphaFoldDB" id="A0A915KAE0"/>
<evidence type="ECO:0000313" key="2">
    <source>
        <dbReference type="WBParaSite" id="nRc.2.0.1.t34883-RA"/>
    </source>
</evidence>
<keyword evidence="1" id="KW-1185">Reference proteome</keyword>
<dbReference type="Proteomes" id="UP000887565">
    <property type="component" value="Unplaced"/>
</dbReference>
<dbReference type="WBParaSite" id="nRc.2.0.1.t34883-RA">
    <property type="protein sequence ID" value="nRc.2.0.1.t34883-RA"/>
    <property type="gene ID" value="nRc.2.0.1.g34883"/>
</dbReference>
<reference evidence="2" key="1">
    <citation type="submission" date="2022-11" db="UniProtKB">
        <authorList>
            <consortium name="WormBaseParasite"/>
        </authorList>
    </citation>
    <scope>IDENTIFICATION</scope>
</reference>
<accession>A0A915KAE0</accession>
<sequence length="164" mass="18821">MYEPKLNKVHWEGISYGVQCNCRTPYCCPFPEREIDIQIKVRWPSADGLHKNGAPQKGRKVVESFPDGQREECITLLFKISKKARKLNLEKEKNISAAGTSTQKKKMNEKQLCECSARGILSILTALHSLMINLFNDSKIMDIDFLIVRLRLPKCIDHSKMNEL</sequence>
<organism evidence="1 2">
    <name type="scientific">Romanomermis culicivorax</name>
    <name type="common">Nematode worm</name>
    <dbReference type="NCBI Taxonomy" id="13658"/>
    <lineage>
        <taxon>Eukaryota</taxon>
        <taxon>Metazoa</taxon>
        <taxon>Ecdysozoa</taxon>
        <taxon>Nematoda</taxon>
        <taxon>Enoplea</taxon>
        <taxon>Dorylaimia</taxon>
        <taxon>Mermithida</taxon>
        <taxon>Mermithoidea</taxon>
        <taxon>Mermithidae</taxon>
        <taxon>Romanomermis</taxon>
    </lineage>
</organism>
<protein>
    <submittedName>
        <fullName evidence="2">Uncharacterized protein</fullName>
    </submittedName>
</protein>
<name>A0A915KAE0_ROMCU</name>